<name>G9E6D5_MPSP1</name>
<organismHost>
    <name type="scientific">Micromonas pusilla</name>
    <name type="common">Picoplanktonic green alga</name>
    <name type="synonym">Chromulina pusilla</name>
    <dbReference type="NCBI Taxonomy" id="38833"/>
</organismHost>
<reference evidence="2 3" key="1">
    <citation type="submission" date="2010-12" db="EMBL/GenBank/DDBJ databases">
        <title>The Genome Sequence of Micromonas pusilla virus SP1.</title>
        <authorList>
            <consortium name="The Broad Institute Genome Sequencing Platform"/>
            <person name="Henn M.R."/>
            <person name="Suttle C."/>
            <person name="Winget D."/>
            <person name="Chan A."/>
            <person name="Levin J."/>
            <person name="Malboeuf C."/>
            <person name="Casali M."/>
            <person name="Russ C."/>
            <person name="Lennon N."/>
            <person name="Chapman S.B."/>
            <person name="Erlich R."/>
            <person name="Young S.K."/>
            <person name="Yandava C."/>
            <person name="Zeng Q."/>
            <person name="Alvarado L."/>
            <person name="Anderson S."/>
            <person name="Berlin A."/>
            <person name="Chen Z."/>
            <person name="Freedman E."/>
            <person name="Gellesch M."/>
            <person name="Goldberg J."/>
            <person name="Green L."/>
            <person name="Griggs A."/>
            <person name="Gujja S."/>
            <person name="Heilman E.R."/>
            <person name="Heiman D."/>
            <person name="Hollinger A."/>
            <person name="Howarth C."/>
            <person name="Larson L."/>
            <person name="Mehta T."/>
            <person name="Pearson M."/>
            <person name="Roberts A."/>
            <person name="Ryan E."/>
            <person name="Saif S."/>
            <person name="Shea T."/>
            <person name="Shenoy N."/>
            <person name="Sisk P."/>
            <person name="Stolte C."/>
            <person name="Sykes S."/>
            <person name="White J."/>
            <person name="Haas B."/>
            <person name="Nusbaum C."/>
            <person name="Birren B."/>
        </authorList>
    </citation>
    <scope>NUCLEOTIDE SEQUENCE [LARGE SCALE GENOMIC DNA]</scope>
    <source>
        <strain evidence="2 3">SP1</strain>
    </source>
</reference>
<keyword evidence="1" id="KW-0472">Membrane</keyword>
<evidence type="ECO:0000256" key="1">
    <source>
        <dbReference type="SAM" id="Phobius"/>
    </source>
</evidence>
<gene>
    <name evidence="2" type="ORF">MPXG_00164</name>
</gene>
<sequence>MSLDDIPKKVQYVLIDSNFVNGTNNTFSFDLNLESNTHVEDMSRVLGIKIVDFYITQVGDPNPTSDSHPSDIAKFVDIVCPEIPKVAQLLDERHGQILARVPLERHFNHSSHTVLRDKQWKRFQQKTNYFNPISIKKLNFNIYEQQDDGDYVTLQPDSKWYMILEITTVNVKEKPKDRELQILMALEKLLKKIDTLNQNVQKLPDKPPEENPKKYSFGLLVAFLASILGGFIFWVNKSPVT</sequence>
<protein>
    <submittedName>
        <fullName evidence="2">Uncharacterized protein</fullName>
    </submittedName>
</protein>
<keyword evidence="3" id="KW-1185">Reference proteome</keyword>
<evidence type="ECO:0000313" key="2">
    <source>
        <dbReference type="EMBL" id="AET84962.1"/>
    </source>
</evidence>
<evidence type="ECO:0000313" key="3">
    <source>
        <dbReference type="Proteomes" id="UP000232710"/>
    </source>
</evidence>
<proteinExistence type="predicted"/>
<organism evidence="2 3">
    <name type="scientific">Micromonas pusilla virus SP1</name>
    <name type="common">MpV-SP1</name>
    <dbReference type="NCBI Taxonomy" id="373996"/>
    <lineage>
        <taxon>Viruses</taxon>
        <taxon>Varidnaviria</taxon>
        <taxon>Bamfordvirae</taxon>
        <taxon>Nucleocytoviricota</taxon>
        <taxon>Megaviricetes</taxon>
        <taxon>Algavirales</taxon>
        <taxon>Phycodnaviridae</taxon>
        <taxon>Prasinovirus</taxon>
        <taxon>Prasinovirus micromonas</taxon>
    </lineage>
</organism>
<dbReference type="EMBL" id="JF974320">
    <property type="protein sequence ID" value="AET84962.1"/>
    <property type="molecule type" value="Genomic_DNA"/>
</dbReference>
<keyword evidence="1" id="KW-1133">Transmembrane helix</keyword>
<dbReference type="Proteomes" id="UP000232710">
    <property type="component" value="Segment"/>
</dbReference>
<keyword evidence="1" id="KW-0812">Transmembrane</keyword>
<feature type="transmembrane region" description="Helical" evidence="1">
    <location>
        <begin position="215"/>
        <end position="235"/>
    </location>
</feature>
<accession>G9E6D5</accession>